<dbReference type="EMBL" id="CP003659">
    <property type="protein sequence ID" value="AFZ57658.1"/>
    <property type="molecule type" value="Genomic_DNA"/>
</dbReference>
<protein>
    <submittedName>
        <fullName evidence="1">Uncharacterized protein</fullName>
    </submittedName>
</protein>
<name>K9ZEM1_ANACC</name>
<dbReference type="KEGG" id="acy:Anacy_2194"/>
<evidence type="ECO:0000313" key="1">
    <source>
        <dbReference type="EMBL" id="AFZ57658.1"/>
    </source>
</evidence>
<dbReference type="AlphaFoldDB" id="K9ZEM1"/>
<keyword evidence="2" id="KW-1185">Reference proteome</keyword>
<dbReference type="RefSeq" id="WP_015214295.1">
    <property type="nucleotide sequence ID" value="NC_019771.1"/>
</dbReference>
<accession>K9ZEM1</accession>
<sequence length="104" mass="11175">MPQPTFSDLFDNNTTLISSADFDAPTKTLTVVFSDAVTATQAFGAIVQSGQEWLVQNTDQSVNLASSAPTRNTSSRNGVAKDQINLSFQVYAPASDITYDPLQL</sequence>
<dbReference type="Proteomes" id="UP000010474">
    <property type="component" value="Chromosome"/>
</dbReference>
<dbReference type="HOGENOM" id="CLU_2244302_0_0_3"/>
<gene>
    <name evidence="1" type="ordered locus">Anacy_2194</name>
</gene>
<dbReference type="STRING" id="272123.Anacy_2194"/>
<proteinExistence type="predicted"/>
<evidence type="ECO:0000313" key="2">
    <source>
        <dbReference type="Proteomes" id="UP000010474"/>
    </source>
</evidence>
<reference evidence="2" key="1">
    <citation type="journal article" date="2013" name="Proc. Natl. Acad. Sci. U.S.A.">
        <title>Improving the coverage of the cyanobacterial phylum using diversity-driven genome sequencing.</title>
        <authorList>
            <person name="Shih P.M."/>
            <person name="Wu D."/>
            <person name="Latifi A."/>
            <person name="Axen S.D."/>
            <person name="Fewer D.P."/>
            <person name="Talla E."/>
            <person name="Calteau A."/>
            <person name="Cai F."/>
            <person name="Tandeau de Marsac N."/>
            <person name="Rippka R."/>
            <person name="Herdman M."/>
            <person name="Sivonen K."/>
            <person name="Coursin T."/>
            <person name="Laurent T."/>
            <person name="Goodwin L."/>
            <person name="Nolan M."/>
            <person name="Davenport K.W."/>
            <person name="Han C.S."/>
            <person name="Rubin E.M."/>
            <person name="Eisen J.A."/>
            <person name="Woyke T."/>
            <person name="Gugger M."/>
            <person name="Kerfeld C.A."/>
        </authorList>
    </citation>
    <scope>NUCLEOTIDE SEQUENCE [LARGE SCALE GENOMIC DNA]</scope>
    <source>
        <strain evidence="2">ATCC 27899 / PCC 7122</strain>
    </source>
</reference>
<organism evidence="1 2">
    <name type="scientific">Anabaena cylindrica (strain ATCC 27899 / PCC 7122)</name>
    <dbReference type="NCBI Taxonomy" id="272123"/>
    <lineage>
        <taxon>Bacteria</taxon>
        <taxon>Bacillati</taxon>
        <taxon>Cyanobacteriota</taxon>
        <taxon>Cyanophyceae</taxon>
        <taxon>Nostocales</taxon>
        <taxon>Nostocaceae</taxon>
        <taxon>Anabaena</taxon>
    </lineage>
</organism>